<evidence type="ECO:0000313" key="2">
    <source>
        <dbReference type="Proteomes" id="UP000197153"/>
    </source>
</evidence>
<proteinExistence type="predicted"/>
<dbReference type="Proteomes" id="UP000197153">
    <property type="component" value="Chromosome 3"/>
</dbReference>
<name>A0A248JZS6_9PROT</name>
<reference evidence="1 2" key="1">
    <citation type="submission" date="2017-06" db="EMBL/GenBank/DDBJ databases">
        <title>Complete genome sequence of Nitrospirillum amazonense strain CBAmC, an endophytic nitrogen-fixing and plant growth-promoting bacterium, isolated from sugarcane.</title>
        <authorList>
            <person name="Schwab S."/>
            <person name="dos Santos Teixeira K.R."/>
            <person name="Simoes Araujo J.L."/>
            <person name="Soares Vidal M."/>
            <person name="Borges de Freitas H.R."/>
            <person name="Rivello Crivelaro A.L."/>
            <person name="Bueno de Camargo Nunes A."/>
            <person name="dos Santos C.M."/>
            <person name="Palmeira da Silva Rosa D."/>
            <person name="da Silva Padilha D."/>
            <person name="da Silva E."/>
            <person name="Araujo Terra L."/>
            <person name="Soares Mendes V."/>
            <person name="Farinelli L."/>
            <person name="Magalhaes Cruz L."/>
            <person name="Baldani J.I."/>
        </authorList>
    </citation>
    <scope>NUCLEOTIDE SEQUENCE [LARGE SCALE GENOMIC DNA]</scope>
    <source>
        <strain evidence="1 2">CBAmC</strain>
    </source>
</reference>
<dbReference type="AlphaFoldDB" id="A0A248JZS6"/>
<sequence length="87" mass="8741">MAGVTEFTNTRISGHGANIAGGIGSYVWGGPSPNVTIFAVTGQGLSKGEEYIITATVLLGPALPVPFVVTYTGQMAGAPAIATFEAV</sequence>
<dbReference type="EMBL" id="CP022112">
    <property type="protein sequence ID" value="ASG24215.1"/>
    <property type="molecule type" value="Genomic_DNA"/>
</dbReference>
<evidence type="ECO:0000313" key="1">
    <source>
        <dbReference type="EMBL" id="ASG24215.1"/>
    </source>
</evidence>
<protein>
    <submittedName>
        <fullName evidence="1">Uncharacterized protein</fullName>
    </submittedName>
</protein>
<accession>A0A248JZS6</accession>
<dbReference type="KEGG" id="nao:Y958_25215"/>
<organism evidence="1 2">
    <name type="scientific">Nitrospirillum viridazoti CBAmc</name>
    <dbReference type="NCBI Taxonomy" id="1441467"/>
    <lineage>
        <taxon>Bacteria</taxon>
        <taxon>Pseudomonadati</taxon>
        <taxon>Pseudomonadota</taxon>
        <taxon>Alphaproteobacteria</taxon>
        <taxon>Rhodospirillales</taxon>
        <taxon>Azospirillaceae</taxon>
        <taxon>Nitrospirillum</taxon>
        <taxon>Nitrospirillum viridazoti</taxon>
    </lineage>
</organism>
<dbReference type="RefSeq" id="WP_040850272.1">
    <property type="nucleotide sequence ID" value="NZ_CP022112.1"/>
</dbReference>
<keyword evidence="2" id="KW-1185">Reference proteome</keyword>
<gene>
    <name evidence="1" type="ORF">Y958_25215</name>
</gene>